<accession>A0A9P7DGT2</accession>
<dbReference type="RefSeq" id="XP_041159423.1">
    <property type="nucleotide sequence ID" value="XM_041297985.1"/>
</dbReference>
<dbReference type="AlphaFoldDB" id="A0A9P7DGT2"/>
<feature type="region of interest" description="Disordered" evidence="1">
    <location>
        <begin position="402"/>
        <end position="424"/>
    </location>
</feature>
<dbReference type="Proteomes" id="UP000719766">
    <property type="component" value="Unassembled WGS sequence"/>
</dbReference>
<keyword evidence="3" id="KW-1185">Reference proteome</keyword>
<organism evidence="2 3">
    <name type="scientific">Suillus plorans</name>
    <dbReference type="NCBI Taxonomy" id="116603"/>
    <lineage>
        <taxon>Eukaryota</taxon>
        <taxon>Fungi</taxon>
        <taxon>Dikarya</taxon>
        <taxon>Basidiomycota</taxon>
        <taxon>Agaricomycotina</taxon>
        <taxon>Agaricomycetes</taxon>
        <taxon>Agaricomycetidae</taxon>
        <taxon>Boletales</taxon>
        <taxon>Suillineae</taxon>
        <taxon>Suillaceae</taxon>
        <taxon>Suillus</taxon>
    </lineage>
</organism>
<protein>
    <submittedName>
        <fullName evidence="2">Uncharacterized protein</fullName>
    </submittedName>
</protein>
<dbReference type="OrthoDB" id="2638305at2759"/>
<sequence>MLEYLEVFQIQPTCNANSRLTDYFSGSKSAVKTLQAFSSASDPLAYADKSISGEIITEVFLDFCARTRQKESGEYLKTLSAICGSLDNTFKAASKATLTDKDRQKSRELKGGILSVLNEDNQIISWVSTVAADITGAILKTHAEKGQPAQYWDRAEQERRLMVAFSKWADKGVWSAAAQKVHQEQLKHVCKGCLERSVQGIRADGSRIEGSHKGWNSLQRAQPSGVTMLAALGHDFVLRRNVRVAFSRPELTPFLKFANGSHHLRLCDYIARLHNTLQQKTTDSQLQLLPELGDIDSGKTFGLVMSDHVATFGGLLIKEENVEKGLLDSFDSSVDPTTGEEVDLAFLASRNVIINEWQIDPALLTLPAETSRPMVSNNTSIQPPHISFFSRRNLQHQRERLSASRWTRTMKGMPAAAPSKNYEP</sequence>
<name>A0A9P7DGT2_9AGAM</name>
<proteinExistence type="predicted"/>
<evidence type="ECO:0000256" key="1">
    <source>
        <dbReference type="SAM" id="MobiDB-lite"/>
    </source>
</evidence>
<dbReference type="GeneID" id="64591749"/>
<comment type="caution">
    <text evidence="2">The sequence shown here is derived from an EMBL/GenBank/DDBJ whole genome shotgun (WGS) entry which is preliminary data.</text>
</comment>
<gene>
    <name evidence="2" type="ORF">HD556DRAFT_1238580</name>
</gene>
<dbReference type="EMBL" id="JABBWE010000033">
    <property type="protein sequence ID" value="KAG1792886.1"/>
    <property type="molecule type" value="Genomic_DNA"/>
</dbReference>
<reference evidence="2" key="1">
    <citation type="journal article" date="2020" name="New Phytol.">
        <title>Comparative genomics reveals dynamic genome evolution in host specialist ectomycorrhizal fungi.</title>
        <authorList>
            <person name="Lofgren L.A."/>
            <person name="Nguyen N.H."/>
            <person name="Vilgalys R."/>
            <person name="Ruytinx J."/>
            <person name="Liao H.L."/>
            <person name="Branco S."/>
            <person name="Kuo A."/>
            <person name="LaButti K."/>
            <person name="Lipzen A."/>
            <person name="Andreopoulos W."/>
            <person name="Pangilinan J."/>
            <person name="Riley R."/>
            <person name="Hundley H."/>
            <person name="Na H."/>
            <person name="Barry K."/>
            <person name="Grigoriev I.V."/>
            <person name="Stajich J.E."/>
            <person name="Kennedy P.G."/>
        </authorList>
    </citation>
    <scope>NUCLEOTIDE SEQUENCE</scope>
    <source>
        <strain evidence="2">S12</strain>
    </source>
</reference>
<evidence type="ECO:0000313" key="2">
    <source>
        <dbReference type="EMBL" id="KAG1792886.1"/>
    </source>
</evidence>
<evidence type="ECO:0000313" key="3">
    <source>
        <dbReference type="Proteomes" id="UP000719766"/>
    </source>
</evidence>